<keyword evidence="2" id="KW-1185">Reference proteome</keyword>
<dbReference type="Proteomes" id="UP000294746">
    <property type="component" value="Unassembled WGS sequence"/>
</dbReference>
<sequence>MAQIFKVHCSNGLNHLPHIKIAGAVEAVQYVMLNKETYPEIILKDSQGCTVMKVENHEVVFPEK</sequence>
<name>A0A4R2REX0_9BACL</name>
<gene>
    <name evidence="1" type="ORF">EDD57_15711</name>
</gene>
<accession>A0A4R2REX0</accession>
<organism evidence="1 2">
    <name type="scientific">Baia soyae</name>
    <dbReference type="NCBI Taxonomy" id="1544746"/>
    <lineage>
        <taxon>Bacteria</taxon>
        <taxon>Bacillati</taxon>
        <taxon>Bacillota</taxon>
        <taxon>Bacilli</taxon>
        <taxon>Bacillales</taxon>
        <taxon>Thermoactinomycetaceae</taxon>
        <taxon>Baia</taxon>
    </lineage>
</organism>
<reference evidence="1 2" key="1">
    <citation type="submission" date="2019-03" db="EMBL/GenBank/DDBJ databases">
        <title>Genomic Encyclopedia of Type Strains, Phase IV (KMG-IV): sequencing the most valuable type-strain genomes for metagenomic binning, comparative biology and taxonomic classification.</title>
        <authorList>
            <person name="Goeker M."/>
        </authorList>
    </citation>
    <scope>NUCLEOTIDE SEQUENCE [LARGE SCALE GENOMIC DNA]</scope>
    <source>
        <strain evidence="1 2">DSM 46831</strain>
    </source>
</reference>
<proteinExistence type="predicted"/>
<evidence type="ECO:0000313" key="2">
    <source>
        <dbReference type="Proteomes" id="UP000294746"/>
    </source>
</evidence>
<dbReference type="RefSeq" id="WP_131849913.1">
    <property type="nucleotide sequence ID" value="NZ_SLXV01000057.1"/>
</dbReference>
<evidence type="ECO:0000313" key="1">
    <source>
        <dbReference type="EMBL" id="TCP62082.1"/>
    </source>
</evidence>
<comment type="caution">
    <text evidence="1">The sequence shown here is derived from an EMBL/GenBank/DDBJ whole genome shotgun (WGS) entry which is preliminary data.</text>
</comment>
<dbReference type="EMBL" id="SLXV01000057">
    <property type="protein sequence ID" value="TCP62082.1"/>
    <property type="molecule type" value="Genomic_DNA"/>
</dbReference>
<dbReference type="AlphaFoldDB" id="A0A4R2REX0"/>
<protein>
    <submittedName>
        <fullName evidence="1">Uncharacterized protein</fullName>
    </submittedName>
</protein>